<evidence type="ECO:0000256" key="13">
    <source>
        <dbReference type="SAM" id="Phobius"/>
    </source>
</evidence>
<evidence type="ECO:0000256" key="4">
    <source>
        <dbReference type="ARBA" id="ARBA00022729"/>
    </source>
</evidence>
<evidence type="ECO:0000256" key="7">
    <source>
        <dbReference type="ARBA" id="ARBA00023295"/>
    </source>
</evidence>
<keyword evidence="4" id="KW-0732">Signal</keyword>
<dbReference type="GeneID" id="107411174"/>
<feature type="compositionally biased region" description="Low complexity" evidence="12">
    <location>
        <begin position="497"/>
        <end position="507"/>
    </location>
</feature>
<dbReference type="PROSITE" id="PS00587">
    <property type="entry name" value="GLYCOSYL_HYDROL_F17"/>
    <property type="match status" value="1"/>
</dbReference>
<keyword evidence="7 11" id="KW-0326">Glycosidase</keyword>
<accession>A0ABM4A8U8</accession>
<keyword evidence="15" id="KW-1185">Reference proteome</keyword>
<keyword evidence="13" id="KW-0472">Membrane</keyword>
<evidence type="ECO:0000313" key="16">
    <source>
        <dbReference type="RefSeq" id="XP_060673151.1"/>
    </source>
</evidence>
<organism evidence="15 16">
    <name type="scientific">Ziziphus jujuba</name>
    <name type="common">Chinese jujube</name>
    <name type="synonym">Ziziphus sativa</name>
    <dbReference type="NCBI Taxonomy" id="326968"/>
    <lineage>
        <taxon>Eukaryota</taxon>
        <taxon>Viridiplantae</taxon>
        <taxon>Streptophyta</taxon>
        <taxon>Embryophyta</taxon>
        <taxon>Tracheophyta</taxon>
        <taxon>Spermatophyta</taxon>
        <taxon>Magnoliopsida</taxon>
        <taxon>eudicotyledons</taxon>
        <taxon>Gunneridae</taxon>
        <taxon>Pentapetalae</taxon>
        <taxon>rosids</taxon>
        <taxon>fabids</taxon>
        <taxon>Rosales</taxon>
        <taxon>Rhamnaceae</taxon>
        <taxon>Paliureae</taxon>
        <taxon>Ziziphus</taxon>
    </lineage>
</organism>
<protein>
    <recommendedName>
        <fullName evidence="3">glucan endo-1,3-beta-D-glucosidase</fullName>
        <ecNumber evidence="3">3.2.1.39</ecNumber>
    </recommendedName>
    <alternativeName>
        <fullName evidence="8">(1-&gt;3)-beta-glucan endohydrolase</fullName>
    </alternativeName>
    <alternativeName>
        <fullName evidence="9">Beta-1,3-endoglucanase</fullName>
    </alternativeName>
</protein>
<keyword evidence="13" id="KW-0812">Transmembrane</keyword>
<dbReference type="RefSeq" id="XP_060673151.1">
    <property type="nucleotide sequence ID" value="XM_060817168.1"/>
</dbReference>
<evidence type="ECO:0000256" key="2">
    <source>
        <dbReference type="ARBA" id="ARBA00008773"/>
    </source>
</evidence>
<gene>
    <name evidence="16" type="primary">LOC107411174</name>
</gene>
<dbReference type="SUPFAM" id="SSF51445">
    <property type="entry name" value="(Trans)glycosidases"/>
    <property type="match status" value="1"/>
</dbReference>
<sequence>MYKKTCTSQVSIAYSDNNFNFFYLGKVFMELIKGISFGGFLVSLLFFNVLVSTVFGIGVNWGTQATHPLPAPTVVKMLKDNGFEKVKLFDADPTILNALGKSGLQVMVGIPNDMLASLAGSVQAAENWVAQNVSSHINSNGVDIRYVAVGNEPFLSTYNGTFLATTYPALQNIQSALIKAGLANRVKVTIPLNADVYGSSSQNPSDGDFRSDIHPLMLEIVKFLSDNGAPFTVNIYPFISLYNDPNFPTDYAFFNGYSTPINDNGRIYDNVFDANLDTLIWSLQKNGYGNLSIIIGEIGWPTDGDRNANLQNAQRFNQGFMARYIKGTGTPMRPGKSDAYLFGLIDEDAKSIQPGNFERHWGIFYFDGTAKYQFNLGTSSKGLVPASNVRYLAKKWCIFSPSASLDDPQVSPSVAYACANADCTSLGYGTSCGNLDARGNISYAFNSYFQTQNQADTACKFPSISAITTQDPSPTQGDCKFRIMIQTTSSGGGGGSSSSSSSRSSSGVGFLKKPVSMMLFMFMFFFTIL</sequence>
<dbReference type="Gene3D" id="1.20.58.1040">
    <property type="match status" value="1"/>
</dbReference>
<dbReference type="EC" id="3.2.1.39" evidence="3"/>
<dbReference type="SMART" id="SM00768">
    <property type="entry name" value="X8"/>
    <property type="match status" value="1"/>
</dbReference>
<proteinExistence type="inferred from homology"/>
<evidence type="ECO:0000256" key="5">
    <source>
        <dbReference type="ARBA" id="ARBA00022801"/>
    </source>
</evidence>
<dbReference type="Proteomes" id="UP001652623">
    <property type="component" value="Chromosome 5"/>
</dbReference>
<comment type="similarity">
    <text evidence="2 10">Belongs to the glycosyl hydrolase 17 family.</text>
</comment>
<dbReference type="Pfam" id="PF07983">
    <property type="entry name" value="X8"/>
    <property type="match status" value="1"/>
</dbReference>
<evidence type="ECO:0000256" key="9">
    <source>
        <dbReference type="ARBA" id="ARBA00033417"/>
    </source>
</evidence>
<evidence type="ECO:0000256" key="6">
    <source>
        <dbReference type="ARBA" id="ARBA00023157"/>
    </source>
</evidence>
<dbReference type="InterPro" id="IPR012946">
    <property type="entry name" value="X8"/>
</dbReference>
<reference evidence="16" key="1">
    <citation type="submission" date="2025-08" db="UniProtKB">
        <authorList>
            <consortium name="RefSeq"/>
        </authorList>
    </citation>
    <scope>IDENTIFICATION</scope>
    <source>
        <tissue evidence="16">Seedling</tissue>
    </source>
</reference>
<dbReference type="Pfam" id="PF00332">
    <property type="entry name" value="Glyco_hydro_17"/>
    <property type="match status" value="1"/>
</dbReference>
<evidence type="ECO:0000259" key="14">
    <source>
        <dbReference type="SMART" id="SM00768"/>
    </source>
</evidence>
<name>A0ABM4A8U8_ZIZJJ</name>
<dbReference type="InterPro" id="IPR000490">
    <property type="entry name" value="Glyco_hydro_17"/>
</dbReference>
<keyword evidence="13" id="KW-1133">Transmembrane helix</keyword>
<keyword evidence="6" id="KW-1015">Disulfide bond</keyword>
<feature type="transmembrane region" description="Helical" evidence="13">
    <location>
        <begin position="35"/>
        <end position="59"/>
    </location>
</feature>
<evidence type="ECO:0000256" key="12">
    <source>
        <dbReference type="SAM" id="MobiDB-lite"/>
    </source>
</evidence>
<feature type="region of interest" description="Disordered" evidence="12">
    <location>
        <begin position="489"/>
        <end position="508"/>
    </location>
</feature>
<feature type="domain" description="X8" evidence="14">
    <location>
        <begin position="395"/>
        <end position="481"/>
    </location>
</feature>
<dbReference type="InterPro" id="IPR044965">
    <property type="entry name" value="Glyco_hydro_17_plant"/>
</dbReference>
<dbReference type="InterPro" id="IPR017853">
    <property type="entry name" value="GH"/>
</dbReference>
<evidence type="ECO:0000256" key="8">
    <source>
        <dbReference type="ARBA" id="ARBA00033335"/>
    </source>
</evidence>
<evidence type="ECO:0000313" key="15">
    <source>
        <dbReference type="Proteomes" id="UP001652623"/>
    </source>
</evidence>
<dbReference type="PANTHER" id="PTHR32227">
    <property type="entry name" value="GLUCAN ENDO-1,3-BETA-GLUCOSIDASE BG1-RELATED-RELATED"/>
    <property type="match status" value="1"/>
</dbReference>
<evidence type="ECO:0000256" key="1">
    <source>
        <dbReference type="ARBA" id="ARBA00000382"/>
    </source>
</evidence>
<dbReference type="Gene3D" id="3.20.20.80">
    <property type="entry name" value="Glycosidases"/>
    <property type="match status" value="1"/>
</dbReference>
<comment type="catalytic activity">
    <reaction evidence="1">
        <text>Hydrolysis of (1-&gt;3)-beta-D-glucosidic linkages in (1-&gt;3)-beta-D-glucans.</text>
        <dbReference type="EC" id="3.2.1.39"/>
    </reaction>
</comment>
<keyword evidence="5 11" id="KW-0378">Hydrolase</keyword>
<evidence type="ECO:0000256" key="11">
    <source>
        <dbReference type="RuleBase" id="RU004336"/>
    </source>
</evidence>
<evidence type="ECO:0000256" key="10">
    <source>
        <dbReference type="RuleBase" id="RU004335"/>
    </source>
</evidence>
<evidence type="ECO:0000256" key="3">
    <source>
        <dbReference type="ARBA" id="ARBA00012780"/>
    </source>
</evidence>